<keyword evidence="7" id="KW-0106">Calcium</keyword>
<gene>
    <name evidence="11" type="ORF">PDIGIT_LOCUS7371</name>
</gene>
<dbReference type="AlphaFoldDB" id="A0A9W4UEM7"/>
<keyword evidence="4" id="KW-0479">Metal-binding</keyword>
<dbReference type="SUPFAM" id="SSF53474">
    <property type="entry name" value="alpha/beta-Hydrolases"/>
    <property type="match status" value="1"/>
</dbReference>
<keyword evidence="2" id="KW-0719">Serine esterase</keyword>
<evidence type="ECO:0000256" key="8">
    <source>
        <dbReference type="ARBA" id="ARBA00023157"/>
    </source>
</evidence>
<keyword evidence="12" id="KW-1185">Reference proteome</keyword>
<evidence type="ECO:0000256" key="5">
    <source>
        <dbReference type="ARBA" id="ARBA00022729"/>
    </source>
</evidence>
<organism evidence="11 12">
    <name type="scientific">Periconia digitata</name>
    <dbReference type="NCBI Taxonomy" id="1303443"/>
    <lineage>
        <taxon>Eukaryota</taxon>
        <taxon>Fungi</taxon>
        <taxon>Dikarya</taxon>
        <taxon>Ascomycota</taxon>
        <taxon>Pezizomycotina</taxon>
        <taxon>Dothideomycetes</taxon>
        <taxon>Pleosporomycetidae</taxon>
        <taxon>Pleosporales</taxon>
        <taxon>Massarineae</taxon>
        <taxon>Periconiaceae</taxon>
        <taxon>Periconia</taxon>
    </lineage>
</organism>
<dbReference type="InterPro" id="IPR011118">
    <property type="entry name" value="Tannase/feruloyl_esterase"/>
</dbReference>
<evidence type="ECO:0000256" key="1">
    <source>
        <dbReference type="ARBA" id="ARBA00006249"/>
    </source>
</evidence>
<feature type="signal peptide" evidence="10">
    <location>
        <begin position="1"/>
        <end position="22"/>
    </location>
</feature>
<dbReference type="PANTHER" id="PTHR33938">
    <property type="entry name" value="FERULOYL ESTERASE B-RELATED"/>
    <property type="match status" value="1"/>
</dbReference>
<keyword evidence="8" id="KW-1015">Disulfide bond</keyword>
<keyword evidence="3" id="KW-0624">Polysaccharide degradation</keyword>
<evidence type="ECO:0000256" key="4">
    <source>
        <dbReference type="ARBA" id="ARBA00022723"/>
    </source>
</evidence>
<dbReference type="GO" id="GO:0046872">
    <property type="term" value="F:metal ion binding"/>
    <property type="evidence" value="ECO:0007669"/>
    <property type="project" value="UniProtKB-KW"/>
</dbReference>
<keyword evidence="5 10" id="KW-0732">Signal</keyword>
<evidence type="ECO:0000313" key="12">
    <source>
        <dbReference type="Proteomes" id="UP001152607"/>
    </source>
</evidence>
<dbReference type="EMBL" id="CAOQHR010000004">
    <property type="protein sequence ID" value="CAI6334314.1"/>
    <property type="molecule type" value="Genomic_DNA"/>
</dbReference>
<feature type="chain" id="PRO_5041016017" description="Carboxylic ester hydrolase" evidence="10">
    <location>
        <begin position="23"/>
        <end position="541"/>
    </location>
</feature>
<sequence>MHSTMRYSIFSTLVAAADIAAAQSNAPTDAFMQSCAAFANNTQIPNSTFSTATFVPAGANLTFPNADPSCTRPSQLVAAAMCRIQANITTSATSEVSFEAWLPQNWTGRFLSTGNGGLGGCIQYEDMDFASSLGFASVATNNGHDGMSGQPLFQNAGVVEDFVYRAMFTGITVGKQVSQNFYQMPPTKSYYLGCSTGGRQGMKMVQDFPDLFDGVVAGAPAMNFNNLNTWSAHFLPVTGSNTSETFVSEALWNLVHDDIVAQCDDKDGFKDGILEAPDLCRYQADKLLCSDTVVAPNCLTQPQVTTVNTVFSDLKGPNGTVLYPRMQPGSEKTGAFPAYYNGQASDKSDWIKFVVQADPNFDLTKFTPDLWAKADSLNPFDVATFKGDISAFQQRGGKLLHYHGTMDPIISSDNSPRYYEIVRATMGLEPAQLDDFYRYFRISGMGHCSGGPGAHFIGNQRKQLADPNKPEDNLLMNMVRWVEEGQAPEVVTGVAFVNDTQGGEVAFTRNHCRWPLMNKFSGSGDPNDAASWQCVPYANTI</sequence>
<dbReference type="Proteomes" id="UP001152607">
    <property type="component" value="Unassembled WGS sequence"/>
</dbReference>
<dbReference type="GO" id="GO:0030600">
    <property type="term" value="F:feruloyl esterase activity"/>
    <property type="evidence" value="ECO:0007669"/>
    <property type="project" value="UniProtKB-EC"/>
</dbReference>
<keyword evidence="3" id="KW-0858">Xylan degradation</keyword>
<keyword evidence="3" id="KW-0119">Carbohydrate metabolism</keyword>
<protein>
    <recommendedName>
        <fullName evidence="10">Carboxylic ester hydrolase</fullName>
        <ecNumber evidence="10">3.1.1.-</ecNumber>
    </recommendedName>
</protein>
<dbReference type="InterPro" id="IPR029058">
    <property type="entry name" value="AB_hydrolase_fold"/>
</dbReference>
<evidence type="ECO:0000256" key="6">
    <source>
        <dbReference type="ARBA" id="ARBA00022801"/>
    </source>
</evidence>
<evidence type="ECO:0000256" key="10">
    <source>
        <dbReference type="RuleBase" id="RU361238"/>
    </source>
</evidence>
<dbReference type="GO" id="GO:0045493">
    <property type="term" value="P:xylan catabolic process"/>
    <property type="evidence" value="ECO:0007669"/>
    <property type="project" value="UniProtKB-KW"/>
</dbReference>
<dbReference type="EC" id="3.1.1.-" evidence="10"/>
<dbReference type="Pfam" id="PF07519">
    <property type="entry name" value="Tannase"/>
    <property type="match status" value="1"/>
</dbReference>
<dbReference type="OrthoDB" id="3039123at2759"/>
<evidence type="ECO:0000256" key="7">
    <source>
        <dbReference type="ARBA" id="ARBA00022837"/>
    </source>
</evidence>
<evidence type="ECO:0000256" key="2">
    <source>
        <dbReference type="ARBA" id="ARBA00022487"/>
    </source>
</evidence>
<reference evidence="11" key="1">
    <citation type="submission" date="2023-01" db="EMBL/GenBank/DDBJ databases">
        <authorList>
            <person name="Van Ghelder C."/>
            <person name="Rancurel C."/>
        </authorList>
    </citation>
    <scope>NUCLEOTIDE SEQUENCE</scope>
    <source>
        <strain evidence="11">CNCM I-4278</strain>
    </source>
</reference>
<proteinExistence type="inferred from homology"/>
<dbReference type="Gene3D" id="3.40.50.1820">
    <property type="entry name" value="alpha/beta hydrolase"/>
    <property type="match status" value="1"/>
</dbReference>
<keyword evidence="6 10" id="KW-0378">Hydrolase</keyword>
<dbReference type="PANTHER" id="PTHR33938:SF15">
    <property type="entry name" value="FERULOYL ESTERASE B-RELATED"/>
    <property type="match status" value="1"/>
</dbReference>
<accession>A0A9W4UEM7</accession>
<comment type="catalytic activity">
    <reaction evidence="9">
        <text>feruloyl-polysaccharide + H2O = ferulate + polysaccharide.</text>
        <dbReference type="EC" id="3.1.1.73"/>
    </reaction>
</comment>
<evidence type="ECO:0000313" key="11">
    <source>
        <dbReference type="EMBL" id="CAI6334314.1"/>
    </source>
</evidence>
<evidence type="ECO:0000256" key="3">
    <source>
        <dbReference type="ARBA" id="ARBA00022651"/>
    </source>
</evidence>
<comment type="similarity">
    <text evidence="1 10">Belongs to the tannase family.</text>
</comment>
<comment type="caution">
    <text evidence="11">The sequence shown here is derived from an EMBL/GenBank/DDBJ whole genome shotgun (WGS) entry which is preliminary data.</text>
</comment>
<evidence type="ECO:0000256" key="9">
    <source>
        <dbReference type="ARBA" id="ARBA00034075"/>
    </source>
</evidence>
<name>A0A9W4UEM7_9PLEO</name>